<feature type="region of interest" description="Disordered" evidence="1">
    <location>
        <begin position="1"/>
        <end position="20"/>
    </location>
</feature>
<dbReference type="InterPro" id="IPR019660">
    <property type="entry name" value="Put_sensory_transdc_reg_YbjN"/>
</dbReference>
<evidence type="ECO:0000256" key="1">
    <source>
        <dbReference type="SAM" id="MobiDB-lite"/>
    </source>
</evidence>
<dbReference type="KEGG" id="oxy:HCG48_15880"/>
<proteinExistence type="predicted"/>
<dbReference type="Gene3D" id="3.30.1460.10">
    <property type="match status" value="1"/>
</dbReference>
<name>A0A6H1U0F0_9CYAN</name>
<dbReference type="EMBL" id="CP051167">
    <property type="protein sequence ID" value="QIZ71877.1"/>
    <property type="molecule type" value="Genomic_DNA"/>
</dbReference>
<organism evidence="2 3">
    <name type="scientific">Oxynema aestuarii AP17</name>
    <dbReference type="NCBI Taxonomy" id="2064643"/>
    <lineage>
        <taxon>Bacteria</taxon>
        <taxon>Bacillati</taxon>
        <taxon>Cyanobacteriota</taxon>
        <taxon>Cyanophyceae</taxon>
        <taxon>Oscillatoriophycideae</taxon>
        <taxon>Oscillatoriales</taxon>
        <taxon>Oscillatoriaceae</taxon>
        <taxon>Oxynema</taxon>
        <taxon>Oxynema aestuarii</taxon>
    </lineage>
</organism>
<evidence type="ECO:0000313" key="2">
    <source>
        <dbReference type="EMBL" id="QIZ71877.1"/>
    </source>
</evidence>
<reference evidence="2 3" key="1">
    <citation type="submission" date="2020-04" db="EMBL/GenBank/DDBJ databases">
        <authorList>
            <person name="Basu S."/>
            <person name="Maruthanayagam V."/>
            <person name="Chakraborty S."/>
            <person name="Pramanik A."/>
            <person name="Mukherjee J."/>
            <person name="Brink B."/>
        </authorList>
    </citation>
    <scope>NUCLEOTIDE SEQUENCE [LARGE SCALE GENOMIC DNA]</scope>
    <source>
        <strain evidence="2 3">AP17</strain>
    </source>
</reference>
<dbReference type="Proteomes" id="UP000500857">
    <property type="component" value="Chromosome"/>
</dbReference>
<sequence>MTPEVETQSSESQSTQELLDTSTPIDLVEEIETVIASMAQDQKVMFAHSEAGYFWKFQYGSVQVFVQLTGTTDEDTLSVWSFVLDLPAKNEPQLMRKLLEMNWLSTYEARFAIVDDRVVVLSNRTVADINPSEISQAITIVATLADDNDELLQAEFK</sequence>
<accession>A0A6H1U0F0</accession>
<dbReference type="AlphaFoldDB" id="A0A6H1U0F0"/>
<protein>
    <submittedName>
        <fullName evidence="2">YbjN domain-containing protein</fullName>
    </submittedName>
</protein>
<dbReference type="RefSeq" id="WP_168570029.1">
    <property type="nucleotide sequence ID" value="NZ_CP051167.1"/>
</dbReference>
<keyword evidence="3" id="KW-1185">Reference proteome</keyword>
<feature type="compositionally biased region" description="Low complexity" evidence="1">
    <location>
        <begin position="1"/>
        <end position="17"/>
    </location>
</feature>
<gene>
    <name evidence="2" type="ORF">HCG48_15880</name>
</gene>
<evidence type="ECO:0000313" key="3">
    <source>
        <dbReference type="Proteomes" id="UP000500857"/>
    </source>
</evidence>
<dbReference type="Pfam" id="PF10722">
    <property type="entry name" value="YbjN"/>
    <property type="match status" value="1"/>
</dbReference>
<dbReference type="SUPFAM" id="SSF69635">
    <property type="entry name" value="Type III secretory system chaperone-like"/>
    <property type="match status" value="1"/>
</dbReference>
<dbReference type="CDD" id="cd17036">
    <property type="entry name" value="T3SC_YbjN-like_1"/>
    <property type="match status" value="1"/>
</dbReference>